<dbReference type="InterPro" id="IPR005055">
    <property type="entry name" value="A10/PebIII"/>
</dbReference>
<dbReference type="EMBL" id="MT380362">
    <property type="protein sequence ID" value="QRF70952.1"/>
    <property type="molecule type" value="mRNA"/>
</dbReference>
<accession>A0A889XL52</accession>
<organism evidence="2">
    <name type="scientific">Semiothisa cinerearia</name>
    <dbReference type="NCBI Taxonomy" id="2249628"/>
    <lineage>
        <taxon>Eukaryota</taxon>
        <taxon>Metazoa</taxon>
        <taxon>Ecdysozoa</taxon>
        <taxon>Arthropoda</taxon>
        <taxon>Hexapoda</taxon>
        <taxon>Insecta</taxon>
        <taxon>Pterygota</taxon>
        <taxon>Neoptera</taxon>
        <taxon>Endopterygota</taxon>
        <taxon>Lepidoptera</taxon>
        <taxon>Glossata</taxon>
        <taxon>Ditrysia</taxon>
        <taxon>Geometroidea</taxon>
        <taxon>Geometridae</taxon>
        <taxon>Ennominae</taxon>
        <taxon>Semiothisa</taxon>
    </lineage>
</organism>
<feature type="signal peptide" evidence="1">
    <location>
        <begin position="1"/>
        <end position="16"/>
    </location>
</feature>
<dbReference type="AlphaFoldDB" id="A0A889XL52"/>
<gene>
    <name evidence="2" type="primary">CSP6</name>
</gene>
<keyword evidence="1" id="KW-0732">Signal</keyword>
<dbReference type="Gene3D" id="1.10.2080.10">
    <property type="entry name" value="Insect odorant-binding protein A10/Ejaculatory bulb-specific protein 3"/>
    <property type="match status" value="1"/>
</dbReference>
<dbReference type="InterPro" id="IPR036682">
    <property type="entry name" value="OS_D_A10/PebIII_sf"/>
</dbReference>
<evidence type="ECO:0000313" key="2">
    <source>
        <dbReference type="EMBL" id="QRF70952.1"/>
    </source>
</evidence>
<feature type="chain" id="PRO_5032948759" evidence="1">
    <location>
        <begin position="17"/>
        <end position="120"/>
    </location>
</feature>
<evidence type="ECO:0000256" key="1">
    <source>
        <dbReference type="SAM" id="SignalP"/>
    </source>
</evidence>
<dbReference type="PANTHER" id="PTHR11257">
    <property type="entry name" value="CHEMOSENSORY PROTEIN-RELATED"/>
    <property type="match status" value="1"/>
</dbReference>
<protein>
    <submittedName>
        <fullName evidence="2">Chemosensory protein</fullName>
    </submittedName>
</protein>
<dbReference type="PANTHER" id="PTHR11257:SF13">
    <property type="entry name" value="GEO07322P1"/>
    <property type="match status" value="1"/>
</dbReference>
<reference evidence="2" key="1">
    <citation type="journal article" name="PLoS ONE">
        <title>Identification of chemosensory genes from the antennal transcriptome of Semiothisa cinerearia.</title>
        <authorList>
            <person name="Liu P."/>
            <person name="Zhang X."/>
            <person name="Meng R."/>
            <person name="Liu C."/>
            <person name="Li M."/>
            <person name="Zhang T."/>
        </authorList>
    </citation>
    <scope>NUCLEOTIDE SEQUENCE</scope>
</reference>
<proteinExistence type="evidence at transcript level"/>
<dbReference type="SUPFAM" id="SSF100910">
    <property type="entry name" value="Chemosensory protein Csp2"/>
    <property type="match status" value="1"/>
</dbReference>
<sequence>MKIFLIFALALAACSAETYTTENDNFDITAVVADTEALRKLTNCFIDKGECDTVGAGFKEDLGEAVEQACKKCTDAQKHIFKHFIAGLKEKLPAENQAFRNKYDPQNKYFVALEEAVAKY</sequence>
<name>A0A889XL52_9NEOP</name>
<dbReference type="Pfam" id="PF03392">
    <property type="entry name" value="OS-D"/>
    <property type="match status" value="1"/>
</dbReference>